<keyword evidence="3" id="KW-0276">Fatty acid metabolism</keyword>
<keyword evidence="2" id="KW-0378">Hydrolase</keyword>
<dbReference type="CDD" id="cd03443">
    <property type="entry name" value="PaaI_thioesterase"/>
    <property type="match status" value="1"/>
</dbReference>
<dbReference type="GO" id="GO:0016787">
    <property type="term" value="F:hydrolase activity"/>
    <property type="evidence" value="ECO:0007669"/>
    <property type="project" value="UniProtKB-KW"/>
</dbReference>
<keyword evidence="1" id="KW-0963">Cytoplasm</keyword>
<evidence type="ECO:0000256" key="1">
    <source>
        <dbReference type="ARBA" id="ARBA00022490"/>
    </source>
</evidence>
<evidence type="ECO:0000256" key="4">
    <source>
        <dbReference type="ARBA" id="ARBA00023098"/>
    </source>
</evidence>
<dbReference type="InterPro" id="IPR052365">
    <property type="entry name" value="THEM4/THEM5_acyl-CoA_thioest"/>
</dbReference>
<dbReference type="RefSeq" id="WP_179656247.1">
    <property type="nucleotide sequence ID" value="NZ_JACBZR010000001.1"/>
</dbReference>
<evidence type="ECO:0000256" key="2">
    <source>
        <dbReference type="ARBA" id="ARBA00022801"/>
    </source>
</evidence>
<accession>A0A7Z0DHK5</accession>
<evidence type="ECO:0000256" key="5">
    <source>
        <dbReference type="SAM" id="MobiDB-lite"/>
    </source>
</evidence>
<evidence type="ECO:0000313" key="6">
    <source>
        <dbReference type="EMBL" id="NYI75534.1"/>
    </source>
</evidence>
<sequence>MTLDVVRPAPHTDHTLGLVPSPPVPNPVPGWIEPDGARDGYRELLGSVNRFLDLLAAARLDEAGNRTLAADLDSLSGQLANHSVSEDDQVFARRSDLPSRGQTLCPTYVVHEATADTARAAITFGRYHLGRNGAVHGGSLALVFEDFMGQLAILGGRTFARAAYTHVDYRSVTPVGVELELRGWFVSEEGRKRVLRAELRDGDRVCVEAEELVIELRPGQA</sequence>
<evidence type="ECO:0000256" key="3">
    <source>
        <dbReference type="ARBA" id="ARBA00022832"/>
    </source>
</evidence>
<reference evidence="6 7" key="1">
    <citation type="submission" date="2020-07" db="EMBL/GenBank/DDBJ databases">
        <title>Sequencing the genomes of 1000 actinobacteria strains.</title>
        <authorList>
            <person name="Klenk H.-P."/>
        </authorList>
    </citation>
    <scope>NUCLEOTIDE SEQUENCE [LARGE SCALE GENOMIC DNA]</scope>
    <source>
        <strain evidence="6 7">DSM 26487</strain>
    </source>
</reference>
<feature type="region of interest" description="Disordered" evidence="5">
    <location>
        <begin position="1"/>
        <end position="22"/>
    </location>
</feature>
<dbReference type="SUPFAM" id="SSF54637">
    <property type="entry name" value="Thioesterase/thiol ester dehydrase-isomerase"/>
    <property type="match status" value="1"/>
</dbReference>
<protein>
    <submittedName>
        <fullName evidence="6">Acyl-coenzyme A thioesterase PaaI-like protein</fullName>
    </submittedName>
</protein>
<dbReference type="AlphaFoldDB" id="A0A7Z0DHK5"/>
<dbReference type="PANTHER" id="PTHR12418">
    <property type="entry name" value="ACYL-COENZYME A THIOESTERASE THEM4"/>
    <property type="match status" value="1"/>
</dbReference>
<dbReference type="EMBL" id="JACBZR010000001">
    <property type="protein sequence ID" value="NYI75534.1"/>
    <property type="molecule type" value="Genomic_DNA"/>
</dbReference>
<keyword evidence="4" id="KW-0443">Lipid metabolism</keyword>
<dbReference type="InterPro" id="IPR029069">
    <property type="entry name" value="HotDog_dom_sf"/>
</dbReference>
<dbReference type="PANTHER" id="PTHR12418:SF19">
    <property type="entry name" value="ACYL-COENZYME A THIOESTERASE THEM4"/>
    <property type="match status" value="1"/>
</dbReference>
<comment type="caution">
    <text evidence="6">The sequence shown here is derived from an EMBL/GenBank/DDBJ whole genome shotgun (WGS) entry which is preliminary data.</text>
</comment>
<proteinExistence type="predicted"/>
<dbReference type="GO" id="GO:0006631">
    <property type="term" value="P:fatty acid metabolic process"/>
    <property type="evidence" value="ECO:0007669"/>
    <property type="project" value="UniProtKB-KW"/>
</dbReference>
<dbReference type="Gene3D" id="3.10.129.10">
    <property type="entry name" value="Hotdog Thioesterase"/>
    <property type="match status" value="1"/>
</dbReference>
<evidence type="ECO:0000313" key="7">
    <source>
        <dbReference type="Proteomes" id="UP000564496"/>
    </source>
</evidence>
<dbReference type="Proteomes" id="UP000564496">
    <property type="component" value="Unassembled WGS sequence"/>
</dbReference>
<name>A0A7Z0DHK5_9ACTN</name>
<gene>
    <name evidence="6" type="ORF">BJ988_000182</name>
</gene>
<organism evidence="6 7">
    <name type="scientific">Nocardioides panzhihuensis</name>
    <dbReference type="NCBI Taxonomy" id="860243"/>
    <lineage>
        <taxon>Bacteria</taxon>
        <taxon>Bacillati</taxon>
        <taxon>Actinomycetota</taxon>
        <taxon>Actinomycetes</taxon>
        <taxon>Propionibacteriales</taxon>
        <taxon>Nocardioidaceae</taxon>
        <taxon>Nocardioides</taxon>
    </lineage>
</organism>
<keyword evidence="7" id="KW-1185">Reference proteome</keyword>